<evidence type="ECO:0000256" key="7">
    <source>
        <dbReference type="ARBA" id="ARBA00022989"/>
    </source>
</evidence>
<dbReference type="RefSeq" id="WP_146474005.1">
    <property type="nucleotide sequence ID" value="NZ_BNCF01000003.1"/>
</dbReference>
<proteinExistence type="inferred from homology"/>
<dbReference type="InterPro" id="IPR045584">
    <property type="entry name" value="Pilin-like"/>
</dbReference>
<evidence type="ECO:0000256" key="2">
    <source>
        <dbReference type="ARBA" id="ARBA00021549"/>
    </source>
</evidence>
<evidence type="ECO:0000313" key="13">
    <source>
        <dbReference type="EMBL" id="GHE28568.1"/>
    </source>
</evidence>
<evidence type="ECO:0000256" key="6">
    <source>
        <dbReference type="ARBA" id="ARBA00022692"/>
    </source>
</evidence>
<keyword evidence="4" id="KW-0488">Methylation</keyword>
<gene>
    <name evidence="13" type="ORF">GCM10007167_07710</name>
</gene>
<reference evidence="13" key="2">
    <citation type="submission" date="2020-09" db="EMBL/GenBank/DDBJ databases">
        <authorList>
            <person name="Sun Q."/>
            <person name="Kim S."/>
        </authorList>
    </citation>
    <scope>NUCLEOTIDE SEQUENCE</scope>
    <source>
        <strain evidence="13">KCTC 32020</strain>
    </source>
</reference>
<keyword evidence="7 11" id="KW-1133">Transmembrane helix</keyword>
<keyword evidence="8 11" id="KW-0472">Membrane</keyword>
<evidence type="ECO:0000256" key="3">
    <source>
        <dbReference type="ARBA" id="ARBA00022475"/>
    </source>
</evidence>
<feature type="domain" description="General secretion pathway GspH" evidence="12">
    <location>
        <begin position="52"/>
        <end position="181"/>
    </location>
</feature>
<evidence type="ECO:0000256" key="4">
    <source>
        <dbReference type="ARBA" id="ARBA00022481"/>
    </source>
</evidence>
<dbReference type="Pfam" id="PF12019">
    <property type="entry name" value="GspH"/>
    <property type="match status" value="1"/>
</dbReference>
<dbReference type="OrthoDB" id="6039229at2"/>
<dbReference type="GO" id="GO:0015628">
    <property type="term" value="P:protein secretion by the type II secretion system"/>
    <property type="evidence" value="ECO:0007669"/>
    <property type="project" value="InterPro"/>
</dbReference>
<dbReference type="InterPro" id="IPR012902">
    <property type="entry name" value="N_methyl_site"/>
</dbReference>
<reference evidence="13" key="1">
    <citation type="journal article" date="2014" name="Int. J. Syst. Evol. Microbiol.">
        <title>Complete genome sequence of Corynebacterium casei LMG S-19264T (=DSM 44701T), isolated from a smear-ripened cheese.</title>
        <authorList>
            <consortium name="US DOE Joint Genome Institute (JGI-PGF)"/>
            <person name="Walter F."/>
            <person name="Albersmeier A."/>
            <person name="Kalinowski J."/>
            <person name="Ruckert C."/>
        </authorList>
    </citation>
    <scope>NUCLEOTIDE SEQUENCE</scope>
    <source>
        <strain evidence="13">KCTC 32020</strain>
    </source>
</reference>
<dbReference type="Proteomes" id="UP000636453">
    <property type="component" value="Unassembled WGS sequence"/>
</dbReference>
<evidence type="ECO:0000256" key="11">
    <source>
        <dbReference type="SAM" id="Phobius"/>
    </source>
</evidence>
<evidence type="ECO:0000256" key="8">
    <source>
        <dbReference type="ARBA" id="ARBA00023136"/>
    </source>
</evidence>
<keyword evidence="3" id="KW-1003">Cell membrane</keyword>
<comment type="similarity">
    <text evidence="9">Belongs to the GSP H family.</text>
</comment>
<name>A0A918YXV7_9GAMM</name>
<comment type="caution">
    <text evidence="13">The sequence shown here is derived from an EMBL/GenBank/DDBJ whole genome shotgun (WGS) entry which is preliminary data.</text>
</comment>
<protein>
    <recommendedName>
        <fullName evidence="2">Type II secretion system protein H</fullName>
    </recommendedName>
    <alternativeName>
        <fullName evidence="10">General secretion pathway protein H</fullName>
    </alternativeName>
</protein>
<dbReference type="Pfam" id="PF07963">
    <property type="entry name" value="N_methyl"/>
    <property type="match status" value="1"/>
</dbReference>
<sequence length="197" mass="20880">MSIRQRHPADGRCQRGFTLVELMVTLAVLAVILSLAVPSFAEMRRRNGVTAAANELVAAYQIARMEAVRRNMRVVMCPTANGNACGGTDWARLLVFTDRDGDSAIDAADDTVVRIVEVVRPGSGVVVTASTNVAAAGQRIRFGADGLVRVGANRRGALSVCHADLTSNNTRDVEIVVSRVGVLTRNAANCGAYTDPA</sequence>
<dbReference type="InterPro" id="IPR022346">
    <property type="entry name" value="T2SS_GspH"/>
</dbReference>
<dbReference type="NCBIfam" id="TIGR02532">
    <property type="entry name" value="IV_pilin_GFxxxE"/>
    <property type="match status" value="1"/>
</dbReference>
<organism evidence="13 14">
    <name type="scientific">Vulcaniibacterium thermophilum</name>
    <dbReference type="NCBI Taxonomy" id="1169913"/>
    <lineage>
        <taxon>Bacteria</taxon>
        <taxon>Pseudomonadati</taxon>
        <taxon>Pseudomonadota</taxon>
        <taxon>Gammaproteobacteria</taxon>
        <taxon>Lysobacterales</taxon>
        <taxon>Lysobacteraceae</taxon>
        <taxon>Vulcaniibacterium</taxon>
    </lineage>
</organism>
<feature type="transmembrane region" description="Helical" evidence="11">
    <location>
        <begin position="16"/>
        <end position="37"/>
    </location>
</feature>
<dbReference type="Gene3D" id="3.55.40.10">
    <property type="entry name" value="minor pseudopilin epsh domain"/>
    <property type="match status" value="1"/>
</dbReference>
<accession>A0A918YXV7</accession>
<dbReference type="AlphaFoldDB" id="A0A918YXV7"/>
<comment type="subcellular location">
    <subcellularLocation>
        <location evidence="1">Cell inner membrane</location>
        <topology evidence="1">Single-pass membrane protein</topology>
    </subcellularLocation>
</comment>
<evidence type="ECO:0000256" key="9">
    <source>
        <dbReference type="ARBA" id="ARBA00025772"/>
    </source>
</evidence>
<dbReference type="GO" id="GO:0015627">
    <property type="term" value="C:type II protein secretion system complex"/>
    <property type="evidence" value="ECO:0007669"/>
    <property type="project" value="InterPro"/>
</dbReference>
<dbReference type="EMBL" id="BNCF01000003">
    <property type="protein sequence ID" value="GHE28568.1"/>
    <property type="molecule type" value="Genomic_DNA"/>
</dbReference>
<evidence type="ECO:0000256" key="5">
    <source>
        <dbReference type="ARBA" id="ARBA00022519"/>
    </source>
</evidence>
<keyword evidence="5" id="KW-0997">Cell inner membrane</keyword>
<dbReference type="GO" id="GO:0005886">
    <property type="term" value="C:plasma membrane"/>
    <property type="evidence" value="ECO:0007669"/>
    <property type="project" value="UniProtKB-SubCell"/>
</dbReference>
<evidence type="ECO:0000259" key="12">
    <source>
        <dbReference type="Pfam" id="PF12019"/>
    </source>
</evidence>
<dbReference type="SUPFAM" id="SSF54523">
    <property type="entry name" value="Pili subunits"/>
    <property type="match status" value="1"/>
</dbReference>
<evidence type="ECO:0000313" key="14">
    <source>
        <dbReference type="Proteomes" id="UP000636453"/>
    </source>
</evidence>
<keyword evidence="6 11" id="KW-0812">Transmembrane</keyword>
<keyword evidence="14" id="KW-1185">Reference proteome</keyword>
<evidence type="ECO:0000256" key="10">
    <source>
        <dbReference type="ARBA" id="ARBA00030775"/>
    </source>
</evidence>
<evidence type="ECO:0000256" key="1">
    <source>
        <dbReference type="ARBA" id="ARBA00004377"/>
    </source>
</evidence>
<dbReference type="PROSITE" id="PS00409">
    <property type="entry name" value="PROKAR_NTER_METHYL"/>
    <property type="match status" value="1"/>
</dbReference>